<evidence type="ECO:0000256" key="1">
    <source>
        <dbReference type="SAM" id="Phobius"/>
    </source>
</evidence>
<keyword evidence="1" id="KW-0472">Membrane</keyword>
<feature type="transmembrane region" description="Helical" evidence="1">
    <location>
        <begin position="71"/>
        <end position="87"/>
    </location>
</feature>
<organism evidence="2 3">
    <name type="scientific">Sphaeroforma arctica JP610</name>
    <dbReference type="NCBI Taxonomy" id="667725"/>
    <lineage>
        <taxon>Eukaryota</taxon>
        <taxon>Ichthyosporea</taxon>
        <taxon>Ichthyophonida</taxon>
        <taxon>Sphaeroforma</taxon>
    </lineage>
</organism>
<feature type="transmembrane region" description="Helical" evidence="1">
    <location>
        <begin position="96"/>
        <end position="118"/>
    </location>
</feature>
<accession>A0A0L0FM24</accession>
<keyword evidence="3" id="KW-1185">Reference proteome</keyword>
<name>A0A0L0FM24_9EUKA</name>
<protein>
    <submittedName>
        <fullName evidence="2">Uncharacterized protein</fullName>
    </submittedName>
</protein>
<gene>
    <name evidence="2" type="ORF">SARC_10005</name>
</gene>
<sequence length="158" mass="17513">MAAQDGLMDTFWELMHLSTPPVDPTPLTRSHKFLLLQGYIYVTLGISFMAASDMVLQMIGHGVPTVEESSMFQMVGAALVIIGYFYMQMAKSNTELLLATTVFDRLVILPPLIIFGYFTGAPTSVSVFFVLADPLIALLTWLSWHHDPARVQKGSKSK</sequence>
<keyword evidence="1" id="KW-1133">Transmembrane helix</keyword>
<reference evidence="2 3" key="1">
    <citation type="submission" date="2011-02" db="EMBL/GenBank/DDBJ databases">
        <title>The Genome Sequence of Sphaeroforma arctica JP610.</title>
        <authorList>
            <consortium name="The Broad Institute Genome Sequencing Platform"/>
            <person name="Russ C."/>
            <person name="Cuomo C."/>
            <person name="Young S.K."/>
            <person name="Zeng Q."/>
            <person name="Gargeya S."/>
            <person name="Alvarado L."/>
            <person name="Berlin A."/>
            <person name="Chapman S.B."/>
            <person name="Chen Z."/>
            <person name="Freedman E."/>
            <person name="Gellesch M."/>
            <person name="Goldberg J."/>
            <person name="Griggs A."/>
            <person name="Gujja S."/>
            <person name="Heilman E."/>
            <person name="Heiman D."/>
            <person name="Howarth C."/>
            <person name="Mehta T."/>
            <person name="Neiman D."/>
            <person name="Pearson M."/>
            <person name="Roberts A."/>
            <person name="Saif S."/>
            <person name="Shea T."/>
            <person name="Shenoy N."/>
            <person name="Sisk P."/>
            <person name="Stolte C."/>
            <person name="Sykes S."/>
            <person name="White J."/>
            <person name="Yandava C."/>
            <person name="Burger G."/>
            <person name="Gray M.W."/>
            <person name="Holland P.W.H."/>
            <person name="King N."/>
            <person name="Lang F.B.F."/>
            <person name="Roger A.J."/>
            <person name="Ruiz-Trillo I."/>
            <person name="Haas B."/>
            <person name="Nusbaum C."/>
            <person name="Birren B."/>
        </authorList>
    </citation>
    <scope>NUCLEOTIDE SEQUENCE [LARGE SCALE GENOMIC DNA]</scope>
    <source>
        <strain evidence="2 3">JP610</strain>
    </source>
</reference>
<evidence type="ECO:0000313" key="3">
    <source>
        <dbReference type="Proteomes" id="UP000054560"/>
    </source>
</evidence>
<keyword evidence="1" id="KW-0812">Transmembrane</keyword>
<dbReference type="GeneID" id="25910509"/>
<dbReference type="RefSeq" id="XP_014151433.1">
    <property type="nucleotide sequence ID" value="XM_014295958.1"/>
</dbReference>
<dbReference type="AlphaFoldDB" id="A0A0L0FM24"/>
<proteinExistence type="predicted"/>
<dbReference type="Proteomes" id="UP000054560">
    <property type="component" value="Unassembled WGS sequence"/>
</dbReference>
<dbReference type="EMBL" id="KQ242704">
    <property type="protein sequence ID" value="KNC77531.1"/>
    <property type="molecule type" value="Genomic_DNA"/>
</dbReference>
<evidence type="ECO:0000313" key="2">
    <source>
        <dbReference type="EMBL" id="KNC77531.1"/>
    </source>
</evidence>
<feature type="transmembrane region" description="Helical" evidence="1">
    <location>
        <begin position="124"/>
        <end position="144"/>
    </location>
</feature>
<feature type="transmembrane region" description="Helical" evidence="1">
    <location>
        <begin position="39"/>
        <end position="59"/>
    </location>
</feature>